<evidence type="ECO:0000313" key="10">
    <source>
        <dbReference type="Proteomes" id="UP000052008"/>
    </source>
</evidence>
<organism evidence="9 10">
    <name type="scientific">candidate division TA06 bacterium DG_24</name>
    <dbReference type="NCBI Taxonomy" id="1703770"/>
    <lineage>
        <taxon>Bacteria</taxon>
        <taxon>Bacteria division TA06</taxon>
    </lineage>
</organism>
<keyword evidence="4" id="KW-0964">Secreted</keyword>
<dbReference type="InterPro" id="IPR012334">
    <property type="entry name" value="Pectin_lyas_fold"/>
</dbReference>
<comment type="caution">
    <text evidence="9">The sequence shown here is derived from an EMBL/GenBank/DDBJ whole genome shotgun (WGS) entry which is preliminary data.</text>
</comment>
<dbReference type="GO" id="GO:0043130">
    <property type="term" value="F:ubiquitin binding"/>
    <property type="evidence" value="ECO:0007669"/>
    <property type="project" value="TreeGrafter"/>
</dbReference>
<name>A0A0S7WT15_UNCT6</name>
<evidence type="ECO:0000256" key="4">
    <source>
        <dbReference type="ARBA" id="ARBA00022525"/>
    </source>
</evidence>
<evidence type="ECO:0000256" key="2">
    <source>
        <dbReference type="ARBA" id="ARBA00004442"/>
    </source>
</evidence>
<keyword evidence="6" id="KW-0472">Membrane</keyword>
<keyword evidence="7" id="KW-0998">Cell outer membrane</keyword>
<dbReference type="Pfam" id="PF13229">
    <property type="entry name" value="Beta_helix"/>
    <property type="match status" value="2"/>
</dbReference>
<dbReference type="GO" id="GO:0009279">
    <property type="term" value="C:cell outer membrane"/>
    <property type="evidence" value="ECO:0007669"/>
    <property type="project" value="UniProtKB-SubCell"/>
</dbReference>
<comment type="subcellular location">
    <subcellularLocation>
        <location evidence="1">Cell envelope</location>
    </subcellularLocation>
    <subcellularLocation>
        <location evidence="2">Cell outer membrane</location>
    </subcellularLocation>
    <subcellularLocation>
        <location evidence="3">Secreted</location>
    </subcellularLocation>
</comment>
<dbReference type="SMART" id="SM00710">
    <property type="entry name" value="PbH1"/>
    <property type="match status" value="10"/>
</dbReference>
<dbReference type="InterPro" id="IPR006626">
    <property type="entry name" value="PbH1"/>
</dbReference>
<feature type="domain" description="Right handed beta helix" evidence="8">
    <location>
        <begin position="96"/>
        <end position="256"/>
    </location>
</feature>
<dbReference type="GO" id="GO:0005576">
    <property type="term" value="C:extracellular region"/>
    <property type="evidence" value="ECO:0007669"/>
    <property type="project" value="UniProtKB-SubCell"/>
</dbReference>
<dbReference type="GO" id="GO:0000724">
    <property type="term" value="P:double-strand break repair via homologous recombination"/>
    <property type="evidence" value="ECO:0007669"/>
    <property type="project" value="TreeGrafter"/>
</dbReference>
<keyword evidence="5" id="KW-0732">Signal</keyword>
<dbReference type="AlphaFoldDB" id="A0A0S7WT15"/>
<reference evidence="9 10" key="1">
    <citation type="journal article" date="2015" name="Microbiome">
        <title>Genomic resolution of linkages in carbon, nitrogen, and sulfur cycling among widespread estuary sediment bacteria.</title>
        <authorList>
            <person name="Baker B.J."/>
            <person name="Lazar C.S."/>
            <person name="Teske A.P."/>
            <person name="Dick G.J."/>
        </authorList>
    </citation>
    <scope>NUCLEOTIDE SEQUENCE [LARGE SCALE GENOMIC DNA]</scope>
    <source>
        <strain evidence="9">DG_24</strain>
    </source>
</reference>
<sequence length="704" mass="74340">MASAFGLALTASAWGTVRYVPAEYSTIQAGIDAAVGGDTVLVADGIYTGDGNRDLDFWGKAILVASENGPEATIIDCAGSEQDPHRGLCFHTGEDSSSIVRGFTIRNGWSPSGSAIHCRDNSSPTILNNIMTGNTATYGSGGAIYCWYSSPRIEGNTISANATAYSDGGAIACWYSSPILDYNTISDNMATYGNGGAIFCRDSSPAIRGNHITANTAYDDGGGIYCWYSAPLIGGNTIRANRAIYGDCGGIYCSWCPNTTAILGNEITENIADWGGGGVWCKQSSPYVAGNLIEANTAAIGGGILCYGDDCSAIIVDNTISGNTATNQGGGIHCRNDCTPTIMGNLISLNVSGEGGGIHCSYASPSHYAPKIIENIISWNTADYGGGIHCYDNCMPIIERNRIIGNMASHHGGALYCHKLASPRMKKNVITGNVAADGSGGGIYCYYRSSPIISSGVIALNAAEAGGGIYCEDRSSPVIGDNTITENVADEGGGISCVDNSSPAAVNSIVWSNEAGIGDQIQVDVTSSISITFCDVMGGWPGVGNIDVDPMFALAEKRDYRLLWESPCIDTGHPDSLDLDGTRSDMGAFFFDQDDYLTVYLTPDTTEILPGSGFGVTYTVINRWGQPEPFWVRTVATLPNGNPLRIMGPDRYVLPGQYTAQVRKVHDVPLGAPAGEYEYSSKIGVPPWLVYDEDSFELMMGEPQ</sequence>
<feature type="domain" description="Right handed beta helix" evidence="8">
    <location>
        <begin position="371"/>
        <end position="517"/>
    </location>
</feature>
<evidence type="ECO:0000256" key="3">
    <source>
        <dbReference type="ARBA" id="ARBA00004613"/>
    </source>
</evidence>
<dbReference type="InterPro" id="IPR039448">
    <property type="entry name" value="Beta_helix"/>
</dbReference>
<dbReference type="InterPro" id="IPR051246">
    <property type="entry name" value="WDR48"/>
</dbReference>
<dbReference type="Pfam" id="PF02415">
    <property type="entry name" value="Chlam_PMP"/>
    <property type="match status" value="1"/>
</dbReference>
<evidence type="ECO:0000256" key="1">
    <source>
        <dbReference type="ARBA" id="ARBA00004196"/>
    </source>
</evidence>
<dbReference type="InterPro" id="IPR011050">
    <property type="entry name" value="Pectin_lyase_fold/virulence"/>
</dbReference>
<dbReference type="PANTHER" id="PTHR19862:SF14">
    <property type="entry name" value="WD REPEAT-CONTAINING PROTEIN 48"/>
    <property type="match status" value="1"/>
</dbReference>
<dbReference type="InterPro" id="IPR003368">
    <property type="entry name" value="POMP_repeat"/>
</dbReference>
<dbReference type="NCBIfam" id="TIGR01376">
    <property type="entry name" value="POMP_repeat"/>
    <property type="match status" value="1"/>
</dbReference>
<dbReference type="PANTHER" id="PTHR19862">
    <property type="entry name" value="WD REPEAT-CONTAINING PROTEIN 48"/>
    <property type="match status" value="1"/>
</dbReference>
<evidence type="ECO:0000256" key="6">
    <source>
        <dbReference type="ARBA" id="ARBA00023136"/>
    </source>
</evidence>
<dbReference type="EMBL" id="LIZS01000023">
    <property type="protein sequence ID" value="KPJ53303.1"/>
    <property type="molecule type" value="Genomic_DNA"/>
</dbReference>
<evidence type="ECO:0000313" key="9">
    <source>
        <dbReference type="EMBL" id="KPJ53303.1"/>
    </source>
</evidence>
<dbReference type="Gene3D" id="2.160.20.10">
    <property type="entry name" value="Single-stranded right-handed beta-helix, Pectin lyase-like"/>
    <property type="match status" value="2"/>
</dbReference>
<evidence type="ECO:0000256" key="5">
    <source>
        <dbReference type="ARBA" id="ARBA00022729"/>
    </source>
</evidence>
<accession>A0A0S7WT15</accession>
<evidence type="ECO:0000259" key="8">
    <source>
        <dbReference type="Pfam" id="PF13229"/>
    </source>
</evidence>
<dbReference type="Proteomes" id="UP000052008">
    <property type="component" value="Unassembled WGS sequence"/>
</dbReference>
<dbReference type="SUPFAM" id="SSF51126">
    <property type="entry name" value="Pectin lyase-like"/>
    <property type="match status" value="2"/>
</dbReference>
<proteinExistence type="predicted"/>
<protein>
    <recommendedName>
        <fullName evidence="8">Right handed beta helix domain-containing protein</fullName>
    </recommendedName>
</protein>
<dbReference type="STRING" id="1703770.AMJ39_05205"/>
<evidence type="ECO:0000256" key="7">
    <source>
        <dbReference type="ARBA" id="ARBA00023237"/>
    </source>
</evidence>
<gene>
    <name evidence="9" type="ORF">AMJ39_05205</name>
</gene>